<sequence>MRLSRPSSIIVGMANKQKVKPLGVVDKVVVSVRVVQTLLFFQVLKEASYDLLLGRPWLRAVRTTDRRHKGYLRIGPKNHRVKVHLTVGGSFVTDSDRPTDEYWESESEESGSFSEVDTDMSTSDQETSSDDSSDDDVQVQVVAAMELLPRPGVKKDPDKIERSYKDLKHVTLETHHIELEEKARPIRQKQRRINPPTLVVVKEEIDKAREAGFICEPLSKGS</sequence>
<proteinExistence type="predicted"/>
<dbReference type="AlphaFoldDB" id="A0A176VUR8"/>
<dbReference type="Proteomes" id="UP000077202">
    <property type="component" value="Unassembled WGS sequence"/>
</dbReference>
<gene>
    <name evidence="2" type="ORF">AXG93_4316s1500</name>
</gene>
<name>A0A176VUR8_MARPO</name>
<organism evidence="2 3">
    <name type="scientific">Marchantia polymorpha subsp. ruderalis</name>
    <dbReference type="NCBI Taxonomy" id="1480154"/>
    <lineage>
        <taxon>Eukaryota</taxon>
        <taxon>Viridiplantae</taxon>
        <taxon>Streptophyta</taxon>
        <taxon>Embryophyta</taxon>
        <taxon>Marchantiophyta</taxon>
        <taxon>Marchantiopsida</taxon>
        <taxon>Marchantiidae</taxon>
        <taxon>Marchantiales</taxon>
        <taxon>Marchantiaceae</taxon>
        <taxon>Marchantia</taxon>
    </lineage>
</organism>
<comment type="caution">
    <text evidence="2">The sequence shown here is derived from an EMBL/GenBank/DDBJ whole genome shotgun (WGS) entry which is preliminary data.</text>
</comment>
<evidence type="ECO:0000313" key="3">
    <source>
        <dbReference type="Proteomes" id="UP000077202"/>
    </source>
</evidence>
<feature type="compositionally biased region" description="Low complexity" evidence="1">
    <location>
        <begin position="110"/>
        <end position="126"/>
    </location>
</feature>
<protein>
    <submittedName>
        <fullName evidence="2">Uncharacterized protein</fullName>
    </submittedName>
</protein>
<accession>A0A176VUR8</accession>
<keyword evidence="3" id="KW-1185">Reference proteome</keyword>
<dbReference type="InterPro" id="IPR043502">
    <property type="entry name" value="DNA/RNA_pol_sf"/>
</dbReference>
<feature type="compositionally biased region" description="Acidic residues" evidence="1">
    <location>
        <begin position="127"/>
        <end position="136"/>
    </location>
</feature>
<feature type="region of interest" description="Disordered" evidence="1">
    <location>
        <begin position="96"/>
        <end position="136"/>
    </location>
</feature>
<dbReference type="InterPro" id="IPR021109">
    <property type="entry name" value="Peptidase_aspartic_dom_sf"/>
</dbReference>
<dbReference type="Gene3D" id="2.40.70.10">
    <property type="entry name" value="Acid Proteases"/>
    <property type="match status" value="1"/>
</dbReference>
<dbReference type="EMBL" id="LVLJ01002823">
    <property type="protein sequence ID" value="OAE23616.1"/>
    <property type="molecule type" value="Genomic_DNA"/>
</dbReference>
<dbReference type="Gene3D" id="3.10.10.10">
    <property type="entry name" value="HIV Type 1 Reverse Transcriptase, subunit A, domain 1"/>
    <property type="match status" value="1"/>
</dbReference>
<evidence type="ECO:0000256" key="1">
    <source>
        <dbReference type="SAM" id="MobiDB-lite"/>
    </source>
</evidence>
<evidence type="ECO:0000313" key="2">
    <source>
        <dbReference type="EMBL" id="OAE23616.1"/>
    </source>
</evidence>
<dbReference type="SUPFAM" id="SSF56672">
    <property type="entry name" value="DNA/RNA polymerases"/>
    <property type="match status" value="1"/>
</dbReference>
<reference evidence="2" key="1">
    <citation type="submission" date="2016-03" db="EMBL/GenBank/DDBJ databases">
        <title>Mechanisms controlling the formation of the plant cell surface in tip-growing cells are functionally conserved among land plants.</title>
        <authorList>
            <person name="Honkanen S."/>
            <person name="Jones V.A."/>
            <person name="Morieri G."/>
            <person name="Champion C."/>
            <person name="Hetherington A.J."/>
            <person name="Kelly S."/>
            <person name="Saint-Marcoux D."/>
            <person name="Proust H."/>
            <person name="Prescott H."/>
            <person name="Dolan L."/>
        </authorList>
    </citation>
    <scope>NUCLEOTIDE SEQUENCE [LARGE SCALE GENOMIC DNA]</scope>
    <source>
        <tissue evidence="2">Whole gametophyte</tissue>
    </source>
</reference>